<gene>
    <name evidence="3" type="ORF">CSSPJE1EN1_LOCUS5696</name>
</gene>
<dbReference type="Proteomes" id="UP001497444">
    <property type="component" value="Chromosome 13"/>
</dbReference>
<evidence type="ECO:0000313" key="4">
    <source>
        <dbReference type="Proteomes" id="UP001497444"/>
    </source>
</evidence>
<keyword evidence="4" id="KW-1185">Reference proteome</keyword>
<evidence type="ECO:0000256" key="1">
    <source>
        <dbReference type="SAM" id="MobiDB-lite"/>
    </source>
</evidence>
<organism evidence="3 4">
    <name type="scientific">Sphagnum jensenii</name>
    <dbReference type="NCBI Taxonomy" id="128206"/>
    <lineage>
        <taxon>Eukaryota</taxon>
        <taxon>Viridiplantae</taxon>
        <taxon>Streptophyta</taxon>
        <taxon>Embryophyta</taxon>
        <taxon>Bryophyta</taxon>
        <taxon>Sphagnophytina</taxon>
        <taxon>Sphagnopsida</taxon>
        <taxon>Sphagnales</taxon>
        <taxon>Sphagnaceae</taxon>
        <taxon>Sphagnum</taxon>
    </lineage>
</organism>
<evidence type="ECO:0000313" key="3">
    <source>
        <dbReference type="EMBL" id="CAK9260218.1"/>
    </source>
</evidence>
<feature type="signal peptide" evidence="2">
    <location>
        <begin position="1"/>
        <end position="22"/>
    </location>
</feature>
<sequence>MILICLTFLSDICLDVFDLVQSAVYHYTSTSQLDVAHLDCKQLSGQDGNNNCYTQPAQQLPTSEINRDRYHSNSQVLQDGESFREKVTEVGSMLSMETVEVESSTCSYEEDDLKVKACQERNFPKRKNSLYVGRTGEEESAKQRASSPQLWTDNGTTYHAPKGPSRHSVTSERPNVGTGLGLPPLLRIALSGWQTAAEIFDLRLDVNAQGSLRNLQGTMFSSSMVLSVYCVPMDVHACVVHVVNSASEPLWV</sequence>
<dbReference type="EMBL" id="OZ020108">
    <property type="protein sequence ID" value="CAK9260218.1"/>
    <property type="molecule type" value="Genomic_DNA"/>
</dbReference>
<evidence type="ECO:0000256" key="2">
    <source>
        <dbReference type="SAM" id="SignalP"/>
    </source>
</evidence>
<proteinExistence type="predicted"/>
<feature type="region of interest" description="Disordered" evidence="1">
    <location>
        <begin position="134"/>
        <end position="175"/>
    </location>
</feature>
<feature type="compositionally biased region" description="Polar residues" evidence="1">
    <location>
        <begin position="143"/>
        <end position="157"/>
    </location>
</feature>
<accession>A0ABP0W2Q1</accession>
<feature type="chain" id="PRO_5045902015" evidence="2">
    <location>
        <begin position="23"/>
        <end position="252"/>
    </location>
</feature>
<name>A0ABP0W2Q1_9BRYO</name>
<reference evidence="3" key="1">
    <citation type="submission" date="2024-02" db="EMBL/GenBank/DDBJ databases">
        <authorList>
            <consortium name="ELIXIR-Norway"/>
            <consortium name="Elixir Norway"/>
        </authorList>
    </citation>
    <scope>NUCLEOTIDE SEQUENCE</scope>
</reference>
<keyword evidence="2" id="KW-0732">Signal</keyword>
<protein>
    <submittedName>
        <fullName evidence="3">Uncharacterized protein</fullName>
    </submittedName>
</protein>